<dbReference type="SUPFAM" id="SSF56672">
    <property type="entry name" value="DNA/RNA polymerases"/>
    <property type="match status" value="1"/>
</dbReference>
<organism evidence="1 2">
    <name type="scientific">Acyrthosiphon pisum</name>
    <name type="common">Pea aphid</name>
    <dbReference type="NCBI Taxonomy" id="7029"/>
    <lineage>
        <taxon>Eukaryota</taxon>
        <taxon>Metazoa</taxon>
        <taxon>Ecdysozoa</taxon>
        <taxon>Arthropoda</taxon>
        <taxon>Hexapoda</taxon>
        <taxon>Insecta</taxon>
        <taxon>Pterygota</taxon>
        <taxon>Neoptera</taxon>
        <taxon>Paraneoptera</taxon>
        <taxon>Hemiptera</taxon>
        <taxon>Sternorrhyncha</taxon>
        <taxon>Aphidomorpha</taxon>
        <taxon>Aphidoidea</taxon>
        <taxon>Aphididae</taxon>
        <taxon>Macrosiphini</taxon>
        <taxon>Acyrthosiphon</taxon>
    </lineage>
</organism>
<evidence type="ECO:0000313" key="1">
    <source>
        <dbReference type="EnsemblMetazoa" id="XP_008189419.1"/>
    </source>
</evidence>
<dbReference type="OrthoDB" id="8065733at2759"/>
<name>A0A8R2BAX5_ACYPI</name>
<dbReference type="EnsemblMetazoa" id="XM_008191197.1">
    <property type="protein sequence ID" value="XP_008189419.1"/>
    <property type="gene ID" value="LOC103311552"/>
</dbReference>
<proteinExistence type="predicted"/>
<reference evidence="1" key="2">
    <citation type="submission" date="2022-06" db="UniProtKB">
        <authorList>
            <consortium name="EnsemblMetazoa"/>
        </authorList>
    </citation>
    <scope>IDENTIFICATION</scope>
</reference>
<dbReference type="GO" id="GO:0071897">
    <property type="term" value="P:DNA biosynthetic process"/>
    <property type="evidence" value="ECO:0007669"/>
    <property type="project" value="UniProtKB-ARBA"/>
</dbReference>
<reference evidence="2" key="1">
    <citation type="submission" date="2010-06" db="EMBL/GenBank/DDBJ databases">
        <authorList>
            <person name="Jiang H."/>
            <person name="Abraham K."/>
            <person name="Ali S."/>
            <person name="Alsbrooks S.L."/>
            <person name="Anim B.N."/>
            <person name="Anosike U.S."/>
            <person name="Attaway T."/>
            <person name="Bandaranaike D.P."/>
            <person name="Battles P.K."/>
            <person name="Bell S.N."/>
            <person name="Bell A.V."/>
            <person name="Beltran B."/>
            <person name="Bickham C."/>
            <person name="Bustamante Y."/>
            <person name="Caleb T."/>
            <person name="Canada A."/>
            <person name="Cardenas V."/>
            <person name="Carter K."/>
            <person name="Chacko J."/>
            <person name="Chandrabose M.N."/>
            <person name="Chavez D."/>
            <person name="Chavez A."/>
            <person name="Chen L."/>
            <person name="Chu H.-S."/>
            <person name="Claassen K.J."/>
            <person name="Cockrell R."/>
            <person name="Collins M."/>
            <person name="Cooper J.A."/>
            <person name="Cree A."/>
            <person name="Curry S.M."/>
            <person name="Da Y."/>
            <person name="Dao M.D."/>
            <person name="Das B."/>
            <person name="Davila M.-L."/>
            <person name="Davy-Carroll L."/>
            <person name="Denson S."/>
            <person name="Dinh H."/>
            <person name="Ebong V.E."/>
            <person name="Edwards J.R."/>
            <person name="Egan A."/>
            <person name="El-Daye J."/>
            <person name="Escobedo L."/>
            <person name="Fernandez S."/>
            <person name="Fernando P.R."/>
            <person name="Flagg N."/>
            <person name="Forbes L.D."/>
            <person name="Fowler R.G."/>
            <person name="Fu Q."/>
            <person name="Gabisi R.A."/>
            <person name="Ganer J."/>
            <person name="Garbino Pronczuk A."/>
            <person name="Garcia R.M."/>
            <person name="Garner T."/>
            <person name="Garrett T.E."/>
            <person name="Gonzalez D.A."/>
            <person name="Hamid H."/>
            <person name="Hawkins E.S."/>
            <person name="Hirani K."/>
            <person name="Hogues M.E."/>
            <person name="Hollins B."/>
            <person name="Hsiao C.-H."/>
            <person name="Jabil R."/>
            <person name="James M.L."/>
            <person name="Jhangiani S.N."/>
            <person name="Johnson B."/>
            <person name="Johnson Q."/>
            <person name="Joshi V."/>
            <person name="Kalu J.B."/>
            <person name="Kam C."/>
            <person name="Kashfia A."/>
            <person name="Keebler J."/>
            <person name="Kisamo H."/>
            <person name="Kovar C.L."/>
            <person name="Lago L.A."/>
            <person name="Lai C.-Y."/>
            <person name="Laidlaw J."/>
            <person name="Lara F."/>
            <person name="Le T.-K."/>
            <person name="Lee S.L."/>
            <person name="Legall F.H."/>
            <person name="Lemon S.J."/>
            <person name="Lewis L.R."/>
            <person name="Li B."/>
            <person name="Liu Y."/>
            <person name="Liu Y.-S."/>
            <person name="Lopez J."/>
            <person name="Lozado R.J."/>
            <person name="Lu J."/>
            <person name="Madu R.C."/>
            <person name="Maheshwari M."/>
            <person name="Maheshwari R."/>
            <person name="Malloy K."/>
            <person name="Martinez E."/>
            <person name="Mathew T."/>
            <person name="Mercado I.C."/>
            <person name="Mercado C."/>
            <person name="Meyer B."/>
            <person name="Montgomery K."/>
            <person name="Morgan M.B."/>
            <person name="Munidasa M."/>
            <person name="Nazareth L.V."/>
            <person name="Nelson J."/>
            <person name="Ng B.M."/>
            <person name="Nguyen N.B."/>
            <person name="Nguyen P.Q."/>
            <person name="Nguyen T."/>
            <person name="Obregon M."/>
            <person name="Okwuonu G.O."/>
            <person name="Onwere C.G."/>
            <person name="Orozco G."/>
            <person name="Parra A."/>
            <person name="Patel S."/>
            <person name="Patil S."/>
            <person name="Perez A."/>
            <person name="Perez Y."/>
            <person name="Pham C."/>
            <person name="Primus E.L."/>
            <person name="Pu L.-L."/>
            <person name="Puazo M."/>
            <person name="Qin X."/>
            <person name="Quiroz J.B."/>
            <person name="Reese J."/>
            <person name="Richards S."/>
            <person name="Rives C.M."/>
            <person name="Robberts R."/>
            <person name="Ruiz S.J."/>
            <person name="Ruiz M.J."/>
            <person name="Santibanez J."/>
            <person name="Schneider B.W."/>
            <person name="Sisson I."/>
            <person name="Smith M."/>
            <person name="Sodergren E."/>
            <person name="Song X.-Z."/>
            <person name="Song B.B."/>
            <person name="Summersgill H."/>
            <person name="Thelus R."/>
            <person name="Thornton R.D."/>
            <person name="Trejos Z.Y."/>
            <person name="Usmani K."/>
            <person name="Vattathil S."/>
            <person name="Villasana D."/>
            <person name="Walker D.L."/>
            <person name="Wang S."/>
            <person name="Wang K."/>
            <person name="White C.S."/>
            <person name="Williams A.C."/>
            <person name="Williamson J."/>
            <person name="Wilson K."/>
            <person name="Woghiren I.O."/>
            <person name="Woodworth J.R."/>
            <person name="Worley K.C."/>
            <person name="Wright R.A."/>
            <person name="Wu W."/>
            <person name="Young L."/>
            <person name="Zhang L."/>
            <person name="Zhang J."/>
            <person name="Zhu Y."/>
            <person name="Muzny D.M."/>
            <person name="Weinstock G."/>
            <person name="Gibbs R.A."/>
        </authorList>
    </citation>
    <scope>NUCLEOTIDE SEQUENCE [LARGE SCALE GENOMIC DNA]</scope>
    <source>
        <strain evidence="2">LSR1</strain>
    </source>
</reference>
<accession>A0A8R2BAX5</accession>
<dbReference type="InterPro" id="IPR043502">
    <property type="entry name" value="DNA/RNA_pol_sf"/>
</dbReference>
<dbReference type="KEGG" id="api:103311552"/>
<dbReference type="Proteomes" id="UP000007819">
    <property type="component" value="Unassembled WGS sequence"/>
</dbReference>
<protein>
    <submittedName>
        <fullName evidence="1">Uncharacterized protein</fullName>
    </submittedName>
</protein>
<keyword evidence="2" id="KW-1185">Reference proteome</keyword>
<dbReference type="PANTHER" id="PTHR47331">
    <property type="entry name" value="PHD-TYPE DOMAIN-CONTAINING PROTEIN"/>
    <property type="match status" value="1"/>
</dbReference>
<dbReference type="GeneID" id="103311552"/>
<evidence type="ECO:0000313" key="2">
    <source>
        <dbReference type="Proteomes" id="UP000007819"/>
    </source>
</evidence>
<sequence length="234" mass="27182">MREYQDSNHMEKVLPHDEHQPVIYIPHRHICRPTSTTTKLRVVFDGSSIMDSGLALNDYLLKGPKLQKDIICILINFRFSRYVFSADIKQMFRQMLIHHKYRPYQCILWRNELTGPVIPYRLNTVTYGMVTSPYQALRTLRQLSEDEEATYPVASKLLKRDFYGDKVMTGMDTTDQLLCLQQELNSLLERGGFKLRKWASNCPAILEKVPLEHRVTQLPLHNDSDTAVKLLGVS</sequence>
<dbReference type="AlphaFoldDB" id="A0A8R2BAX5"/>
<dbReference type="RefSeq" id="XP_008189419.1">
    <property type="nucleotide sequence ID" value="XM_008191197.1"/>
</dbReference>